<sequence length="192" mass="23006">MNFLNKNKLNFLIKYEKDLNIDQILDLFENKIKTIENPKNQEEYVNLLFEIISEMTYLDDQINAKIYKSILSFDINKLEQIKKFIQKWKQIDKVEFNQQIFGTSINFMMSDREIYEAENLYDLIDESIKNHGMVSEFIHLVGPWFSSSGQYLELNDSVTGFKNQYEKSDLINEFKKELAKRDFDDLLNPDYY</sequence>
<gene>
    <name evidence="1" type="ORF">BCF88_11710</name>
</gene>
<dbReference type="RefSeq" id="WP_002881553.1">
    <property type="nucleotide sequence ID" value="NZ_LS991949.1"/>
</dbReference>
<evidence type="ECO:0000313" key="1">
    <source>
        <dbReference type="EMBL" id="PYF42186.1"/>
    </source>
</evidence>
<name>A0A318U418_9BACT</name>
<comment type="caution">
    <text evidence="1">The sequence shown here is derived from an EMBL/GenBank/DDBJ whole genome shotgun (WGS) entry which is preliminary data.</text>
</comment>
<reference evidence="1 2" key="1">
    <citation type="submission" date="2018-06" db="EMBL/GenBank/DDBJ databases">
        <title>Genomic Encyclopedia of Archaeal and Bacterial Type Strains, Phase II (KMG-II): from individual species to whole genera.</title>
        <authorList>
            <person name="Goeker M."/>
        </authorList>
    </citation>
    <scope>NUCLEOTIDE SEQUENCE [LARGE SCALE GENOMIC DNA]</scope>
    <source>
        <strain evidence="1 2">ATCC 29103</strain>
    </source>
</reference>
<dbReference type="AlphaFoldDB" id="A0A318U418"/>
<dbReference type="Proteomes" id="UP000247715">
    <property type="component" value="Unassembled WGS sequence"/>
</dbReference>
<organism evidence="1 2">
    <name type="scientific">Metamycoplasma alkalescens</name>
    <dbReference type="NCBI Taxonomy" id="45363"/>
    <lineage>
        <taxon>Bacteria</taxon>
        <taxon>Bacillati</taxon>
        <taxon>Mycoplasmatota</taxon>
        <taxon>Mycoplasmoidales</taxon>
        <taxon>Metamycoplasmataceae</taxon>
        <taxon>Metamycoplasma</taxon>
    </lineage>
</organism>
<dbReference type="NCBIfam" id="NF045879">
    <property type="entry name" value="ICE_Mbov_0392"/>
    <property type="match status" value="1"/>
</dbReference>
<protein>
    <submittedName>
        <fullName evidence="1">Uncharacterized protein</fullName>
    </submittedName>
</protein>
<accession>A0A318U418</accession>
<evidence type="ECO:0000313" key="2">
    <source>
        <dbReference type="Proteomes" id="UP000247715"/>
    </source>
</evidence>
<proteinExistence type="predicted"/>
<dbReference type="EMBL" id="QKLP01000017">
    <property type="protein sequence ID" value="PYF42186.1"/>
    <property type="molecule type" value="Genomic_DNA"/>
</dbReference>